<keyword evidence="7" id="KW-0812">Transmembrane</keyword>
<feature type="domain" description="Calcineurin-like phosphoesterase" evidence="8">
    <location>
        <begin position="26"/>
        <end position="180"/>
    </location>
</feature>
<reference evidence="9 10" key="1">
    <citation type="submission" date="2019-10" db="EMBL/GenBank/DDBJ databases">
        <title>Rubrobacter sp nov SCSIO 52915 isolated from a deep-sea sediment in the South China Sea.</title>
        <authorList>
            <person name="Chen R.W."/>
        </authorList>
    </citation>
    <scope>NUCLEOTIDE SEQUENCE [LARGE SCALE GENOMIC DNA]</scope>
    <source>
        <strain evidence="9 10">SCSIO 52915</strain>
    </source>
</reference>
<keyword evidence="3" id="KW-0479">Metal-binding</keyword>
<organism evidence="9 10">
    <name type="scientific">Rubrobacter marinus</name>
    <dbReference type="NCBI Taxonomy" id="2653852"/>
    <lineage>
        <taxon>Bacteria</taxon>
        <taxon>Bacillati</taxon>
        <taxon>Actinomycetota</taxon>
        <taxon>Rubrobacteria</taxon>
        <taxon>Rubrobacterales</taxon>
        <taxon>Rubrobacteraceae</taxon>
        <taxon>Rubrobacter</taxon>
    </lineage>
</organism>
<dbReference type="GO" id="GO:0009245">
    <property type="term" value="P:lipid A biosynthetic process"/>
    <property type="evidence" value="ECO:0007669"/>
    <property type="project" value="TreeGrafter"/>
</dbReference>
<dbReference type="GO" id="GO:0016020">
    <property type="term" value="C:membrane"/>
    <property type="evidence" value="ECO:0007669"/>
    <property type="project" value="GOC"/>
</dbReference>
<evidence type="ECO:0000256" key="3">
    <source>
        <dbReference type="ARBA" id="ARBA00022723"/>
    </source>
</evidence>
<feature type="transmembrane region" description="Helical" evidence="7">
    <location>
        <begin position="280"/>
        <end position="306"/>
    </location>
</feature>
<dbReference type="InterPro" id="IPR029052">
    <property type="entry name" value="Metallo-depent_PP-like"/>
</dbReference>
<keyword evidence="7" id="KW-1133">Transmembrane helix</keyword>
<dbReference type="InterPro" id="IPR043461">
    <property type="entry name" value="LpxH-like"/>
</dbReference>
<dbReference type="SUPFAM" id="SSF56300">
    <property type="entry name" value="Metallo-dependent phosphatases"/>
    <property type="match status" value="1"/>
</dbReference>
<dbReference type="RefSeq" id="WP_166395116.1">
    <property type="nucleotide sequence ID" value="NZ_CP045121.1"/>
</dbReference>
<protein>
    <recommendedName>
        <fullName evidence="8">Calcineurin-like phosphoesterase domain-containing protein</fullName>
    </recommendedName>
</protein>
<evidence type="ECO:0000313" key="9">
    <source>
        <dbReference type="EMBL" id="QIN77434.1"/>
    </source>
</evidence>
<dbReference type="GO" id="GO:0046872">
    <property type="term" value="F:metal ion binding"/>
    <property type="evidence" value="ECO:0007669"/>
    <property type="project" value="UniProtKB-KW"/>
</dbReference>
<feature type="region of interest" description="Disordered" evidence="6">
    <location>
        <begin position="320"/>
        <end position="355"/>
    </location>
</feature>
<accession>A0A6G8PSV4</accession>
<gene>
    <name evidence="9" type="ORF">GBA65_01710</name>
</gene>
<dbReference type="GO" id="GO:0008758">
    <property type="term" value="F:UDP-2,3-diacylglucosamine hydrolase activity"/>
    <property type="evidence" value="ECO:0007669"/>
    <property type="project" value="TreeGrafter"/>
</dbReference>
<dbReference type="PANTHER" id="PTHR34990">
    <property type="entry name" value="UDP-2,3-DIACYLGLUCOSAMINE HYDROLASE-RELATED"/>
    <property type="match status" value="1"/>
</dbReference>
<name>A0A6G8PSV4_9ACTN</name>
<evidence type="ECO:0000313" key="10">
    <source>
        <dbReference type="Proteomes" id="UP000502706"/>
    </source>
</evidence>
<dbReference type="EMBL" id="CP045121">
    <property type="protein sequence ID" value="QIN77434.1"/>
    <property type="molecule type" value="Genomic_DNA"/>
</dbReference>
<dbReference type="Proteomes" id="UP000502706">
    <property type="component" value="Chromosome"/>
</dbReference>
<dbReference type="Pfam" id="PF00149">
    <property type="entry name" value="Metallophos"/>
    <property type="match status" value="1"/>
</dbReference>
<dbReference type="AlphaFoldDB" id="A0A6G8PSV4"/>
<evidence type="ECO:0000256" key="6">
    <source>
        <dbReference type="SAM" id="MobiDB-lite"/>
    </source>
</evidence>
<dbReference type="PANTHER" id="PTHR34990:SF2">
    <property type="entry name" value="BLL8164 PROTEIN"/>
    <property type="match status" value="1"/>
</dbReference>
<dbReference type="Gene3D" id="3.60.21.10">
    <property type="match status" value="1"/>
</dbReference>
<keyword evidence="5" id="KW-0464">Manganese</keyword>
<proteinExistence type="predicted"/>
<keyword evidence="4 7" id="KW-0472">Membrane</keyword>
<feature type="transmembrane region" description="Helical" evidence="7">
    <location>
        <begin position="237"/>
        <end position="260"/>
    </location>
</feature>
<keyword evidence="2" id="KW-0997">Cell inner membrane</keyword>
<evidence type="ECO:0000256" key="2">
    <source>
        <dbReference type="ARBA" id="ARBA00022519"/>
    </source>
</evidence>
<sequence>MTRPSEAGEGAGPPAGTRTLRDDTLVVFVSDAHIGGDPGQDYFESPEELAALFGEVSGHDGPVELVLAGDFFDFLKIGEVPAGENRASMTISRPEYRRLFSALRSLAGGPDRRVLYLPGNHDAEVWWNEEIRYTLRDEGLVDEFALSYAARFGSAPEGLIYCEHGNQFDPANTITDYEDPLDTPFGDHIVTDVVRRIAPAGRIGRDLDLRDMGMVYPVVGIPEWVAGRVFYDLLSRVATYLLLPLLVGYAAYRIVAYGIAVSSSGSRAVSFWDSYATLPVVQAVFGEVAWDGLLLVTVLVLFFLAVRRAATRTISSVTSRLPGEASNAPRTGSSADGIEALLGSDGHPPQRRDLPGREIDVFVSGHTHAPALSRIPREAGEAVVINSGCWLRQLRPVPARFGGPPVYVSEFVQTHARVYLEGTEIRTELWRHPKPAPRSLRATERLAVLGRLPAQPDPGAEPRISARGTPSRDR</sequence>
<dbReference type="KEGG" id="rmar:GBA65_01710"/>
<feature type="region of interest" description="Disordered" evidence="6">
    <location>
        <begin position="450"/>
        <end position="474"/>
    </location>
</feature>
<evidence type="ECO:0000256" key="4">
    <source>
        <dbReference type="ARBA" id="ARBA00023136"/>
    </source>
</evidence>
<evidence type="ECO:0000256" key="1">
    <source>
        <dbReference type="ARBA" id="ARBA00022475"/>
    </source>
</evidence>
<dbReference type="InterPro" id="IPR004843">
    <property type="entry name" value="Calcineurin-like_PHP"/>
</dbReference>
<evidence type="ECO:0000256" key="7">
    <source>
        <dbReference type="SAM" id="Phobius"/>
    </source>
</evidence>
<evidence type="ECO:0000256" key="5">
    <source>
        <dbReference type="ARBA" id="ARBA00023211"/>
    </source>
</evidence>
<keyword evidence="10" id="KW-1185">Reference proteome</keyword>
<keyword evidence="1" id="KW-1003">Cell membrane</keyword>
<evidence type="ECO:0000259" key="8">
    <source>
        <dbReference type="Pfam" id="PF00149"/>
    </source>
</evidence>